<evidence type="ECO:0000256" key="10">
    <source>
        <dbReference type="ARBA" id="ARBA00022989"/>
    </source>
</evidence>
<evidence type="ECO:0000256" key="14">
    <source>
        <dbReference type="SAM" id="Coils"/>
    </source>
</evidence>
<evidence type="ECO:0000313" key="19">
    <source>
        <dbReference type="EMBL" id="QOD58197.1"/>
    </source>
</evidence>
<evidence type="ECO:0000256" key="11">
    <source>
        <dbReference type="ARBA" id="ARBA00023136"/>
    </source>
</evidence>
<comment type="subcellular location">
    <subcellularLocation>
        <location evidence="1">Cell inner membrane</location>
        <topology evidence="1">Multi-pass membrane protein</topology>
    </subcellularLocation>
</comment>
<reference evidence="20" key="2">
    <citation type="submission" date="2017-05" db="EMBL/GenBank/DDBJ databases">
        <title>Whole genome sequence of fish pathogenic bacteria, Photobacterium damselae subsp. piscicida, strain 91-197, isolated from hybrid striped bass (Morone sp.) in USA.</title>
        <authorList>
            <person name="Teru Y."/>
            <person name="Hikima J."/>
            <person name="Kono T."/>
            <person name="Sakai M."/>
            <person name="Takano T."/>
            <person name="Hawke J.P."/>
            <person name="Takeyama H."/>
            <person name="Aoki T."/>
        </authorList>
    </citation>
    <scope>NUCLEOTIDE SEQUENCE [LARGE SCALE GENOMIC DNA]</scope>
    <source>
        <strain evidence="20">91-197</strain>
    </source>
</reference>
<keyword evidence="11" id="KW-0472">Membrane</keyword>
<evidence type="ECO:0000313" key="20">
    <source>
        <dbReference type="Proteomes" id="UP000218676"/>
    </source>
</evidence>
<feature type="domain" description="Tyrosine-protein kinase G-rich" evidence="17">
    <location>
        <begin position="356"/>
        <end position="436"/>
    </location>
</feature>
<keyword evidence="4" id="KW-0997">Cell inner membrane</keyword>
<keyword evidence="12" id="KW-0829">Tyrosine-protein kinase</keyword>
<reference evidence="19 21" key="3">
    <citation type="submission" date="2020-09" db="EMBL/GenBank/DDBJ databases">
        <title>Complete, closed and curated genome sequences of Photobacterium damselae subsp. piscicida isolates from Australia indicate localised evolution and additional plasmid-borne pathogenicity mechanisms.</title>
        <authorList>
            <person name="Baseggio L."/>
            <person name="Silayeva O."/>
            <person name="Buller N."/>
            <person name="Landos M."/>
            <person name="Engelstaedter J."/>
            <person name="Barnes A.C."/>
        </authorList>
    </citation>
    <scope>NUCLEOTIDE SEQUENCE [LARGE SCALE GENOMIC DNA]</scope>
    <source>
        <strain evidence="19 21">AS-16-0540-1</strain>
    </source>
</reference>
<gene>
    <name evidence="19" type="ORF">IC627_20745</name>
    <name evidence="18" type="ORF">PDPUS_2_00910</name>
</gene>
<accession>A0A5F0Z038</accession>
<dbReference type="GO" id="GO:0005886">
    <property type="term" value="C:plasma membrane"/>
    <property type="evidence" value="ECO:0007669"/>
    <property type="project" value="UniProtKB-SubCell"/>
</dbReference>
<dbReference type="Proteomes" id="UP000516656">
    <property type="component" value="Chromosome 2"/>
</dbReference>
<dbReference type="Gene3D" id="3.40.50.300">
    <property type="entry name" value="P-loop containing nucleotide triphosphate hydrolases"/>
    <property type="match status" value="1"/>
</dbReference>
<evidence type="ECO:0000256" key="1">
    <source>
        <dbReference type="ARBA" id="ARBA00004429"/>
    </source>
</evidence>
<dbReference type="InterPro" id="IPR032807">
    <property type="entry name" value="GNVR"/>
</dbReference>
<dbReference type="Pfam" id="PF23607">
    <property type="entry name" value="WZC_N"/>
    <property type="match status" value="1"/>
</dbReference>
<keyword evidence="8 19" id="KW-0418">Kinase</keyword>
<dbReference type="SUPFAM" id="SSF52540">
    <property type="entry name" value="P-loop containing nucleoside triphosphate hydrolases"/>
    <property type="match status" value="1"/>
</dbReference>
<dbReference type="PANTHER" id="PTHR32309:SF32">
    <property type="entry name" value="TYROSINE-PROTEIN KINASE ETK-RELATED"/>
    <property type="match status" value="1"/>
</dbReference>
<evidence type="ECO:0000256" key="12">
    <source>
        <dbReference type="ARBA" id="ARBA00023137"/>
    </source>
</evidence>
<evidence type="ECO:0000259" key="17">
    <source>
        <dbReference type="Pfam" id="PF13807"/>
    </source>
</evidence>
<evidence type="ECO:0000313" key="21">
    <source>
        <dbReference type="Proteomes" id="UP000516656"/>
    </source>
</evidence>
<dbReference type="GO" id="GO:0005524">
    <property type="term" value="F:ATP binding"/>
    <property type="evidence" value="ECO:0007669"/>
    <property type="project" value="UniProtKB-KW"/>
</dbReference>
<dbReference type="NCBIfam" id="TIGR01007">
    <property type="entry name" value="eps_fam"/>
    <property type="match status" value="1"/>
</dbReference>
<feature type="coiled-coil region" evidence="14">
    <location>
        <begin position="258"/>
        <end position="285"/>
    </location>
</feature>
<protein>
    <submittedName>
        <fullName evidence="19">Polysaccharide biosynthesis tyrosine autokinase</fullName>
        <ecNumber evidence="19">2.7.10.2</ecNumber>
    </submittedName>
    <submittedName>
        <fullName evidence="18">Tyrosine-protein kinase wzc</fullName>
    </submittedName>
</protein>
<dbReference type="EC" id="2.7.10.2" evidence="19"/>
<dbReference type="EMBL" id="CP061855">
    <property type="protein sequence ID" value="QOD58197.1"/>
    <property type="molecule type" value="Genomic_DNA"/>
</dbReference>
<evidence type="ECO:0000256" key="6">
    <source>
        <dbReference type="ARBA" id="ARBA00022692"/>
    </source>
</evidence>
<evidence type="ECO:0000256" key="2">
    <source>
        <dbReference type="ARBA" id="ARBA00008883"/>
    </source>
</evidence>
<keyword evidence="9" id="KW-0067">ATP-binding</keyword>
<keyword evidence="7" id="KW-0547">Nucleotide-binding</keyword>
<evidence type="ECO:0000259" key="16">
    <source>
        <dbReference type="Pfam" id="PF13614"/>
    </source>
</evidence>
<evidence type="ECO:0000256" key="4">
    <source>
        <dbReference type="ARBA" id="ARBA00022519"/>
    </source>
</evidence>
<dbReference type="AlphaFoldDB" id="A0A5F0Z038"/>
<dbReference type="Proteomes" id="UP000218676">
    <property type="component" value="Chromosome 2"/>
</dbReference>
<dbReference type="InterPro" id="IPR005702">
    <property type="entry name" value="Wzc-like_C"/>
</dbReference>
<evidence type="ECO:0000256" key="9">
    <source>
        <dbReference type="ARBA" id="ARBA00022840"/>
    </source>
</evidence>
<sequence>MSNNPEIIDLRKLVGILADSKKTILATTIAAAIGGTSYAMLLTPIYQADSLIQVEEKLSGMPSLGDMTEMFEQEGCSATEIELLKSRMVLGETVDQLELTTVVTPDYIPVVGKGIARLTGETNFANVSLFDAPVSNYKLEVTSPSTYDLYMDGIEGKILSGEVGTLAETENGQISIMVADMLSTNVNSFTVSKITRRAAINKLKASLSVKELGKQTGMLSLLLTGEDKDQIQNVLASISENYVGQNIARNSQEAKNSLEFLEVHLPEVKEKLTVAENKLHKFRQKNESVDLGLEAKSTLDVLVGIEKELNELTFKESEISQRFTKSHPSYVALLEKRTTLLEERDRFNNQVQKLPKTQREILRLQRDVEVNQQIYVAMLNQIQELSVVQASTVGNVRIVDESDPVDDAIKPKKSLIVLASLLFGALFGSGIGLTRSIMNRGIRTPDELNSVGIPVYATIPLSKEQQALSKTGGLLAMQNPADLTIEAIRSLRTSLHFAMMEAKNNVIMITGASPEIGKSFVSANLAQVLAANGKKVLIIDCDMRKGTLHKYFKLDNTFGLSDMLSNVDFDLEEMGNMIDGYEGLDVVTSGTIPPNPSELLMHPRFEQYLKINSADYDYIILDTPPILAVTDPAIVGAHAGTVMMVGRFEQTNIKEVEIAKERFEQNGVSIKGFILNRVEQKASGYYGYKYESK</sequence>
<feature type="domain" description="Polysaccharide chain length determinant N-terminal" evidence="15">
    <location>
        <begin position="8"/>
        <end position="97"/>
    </location>
</feature>
<dbReference type="PANTHER" id="PTHR32309">
    <property type="entry name" value="TYROSINE-PROTEIN KINASE"/>
    <property type="match status" value="1"/>
</dbReference>
<evidence type="ECO:0000256" key="7">
    <source>
        <dbReference type="ARBA" id="ARBA00022741"/>
    </source>
</evidence>
<dbReference type="InterPro" id="IPR027417">
    <property type="entry name" value="P-loop_NTPase"/>
</dbReference>
<dbReference type="Pfam" id="PF13807">
    <property type="entry name" value="GNVR"/>
    <property type="match status" value="1"/>
</dbReference>
<dbReference type="RefSeq" id="WP_096498239.1">
    <property type="nucleotide sequence ID" value="NZ_AP018046.1"/>
</dbReference>
<comment type="similarity">
    <text evidence="2">Belongs to the etk/wzc family.</text>
</comment>
<evidence type="ECO:0000259" key="15">
    <source>
        <dbReference type="Pfam" id="PF02706"/>
    </source>
</evidence>
<keyword evidence="6" id="KW-0812">Transmembrane</keyword>
<evidence type="ECO:0000256" key="5">
    <source>
        <dbReference type="ARBA" id="ARBA00022679"/>
    </source>
</evidence>
<dbReference type="InterPro" id="IPR050445">
    <property type="entry name" value="Bact_polysacc_biosynth/exp"/>
</dbReference>
<evidence type="ECO:0000313" key="18">
    <source>
        <dbReference type="EMBL" id="BAX55496.1"/>
    </source>
</evidence>
<dbReference type="InterPro" id="IPR003856">
    <property type="entry name" value="LPS_length_determ_N"/>
</dbReference>
<dbReference type="InterPro" id="IPR025669">
    <property type="entry name" value="AAA_dom"/>
</dbReference>
<dbReference type="CDD" id="cd05387">
    <property type="entry name" value="BY-kinase"/>
    <property type="match status" value="1"/>
</dbReference>
<keyword evidence="10" id="KW-1133">Transmembrane helix</keyword>
<dbReference type="EMBL" id="AP018046">
    <property type="protein sequence ID" value="BAX55496.1"/>
    <property type="molecule type" value="Genomic_DNA"/>
</dbReference>
<comment type="catalytic activity">
    <reaction evidence="13">
        <text>L-tyrosyl-[protein] + ATP = O-phospho-L-tyrosyl-[protein] + ADP + H(+)</text>
        <dbReference type="Rhea" id="RHEA:10596"/>
        <dbReference type="Rhea" id="RHEA-COMP:10136"/>
        <dbReference type="Rhea" id="RHEA-COMP:20101"/>
        <dbReference type="ChEBI" id="CHEBI:15378"/>
        <dbReference type="ChEBI" id="CHEBI:30616"/>
        <dbReference type="ChEBI" id="CHEBI:46858"/>
        <dbReference type="ChEBI" id="CHEBI:61978"/>
        <dbReference type="ChEBI" id="CHEBI:456216"/>
    </reaction>
</comment>
<dbReference type="Pfam" id="PF13614">
    <property type="entry name" value="AAA_31"/>
    <property type="match status" value="1"/>
</dbReference>
<dbReference type="FunFam" id="3.40.50.300:FF:000527">
    <property type="entry name" value="Tyrosine-protein kinase etk"/>
    <property type="match status" value="1"/>
</dbReference>
<dbReference type="Pfam" id="PF02706">
    <property type="entry name" value="Wzz"/>
    <property type="match status" value="1"/>
</dbReference>
<keyword evidence="3" id="KW-1003">Cell membrane</keyword>
<evidence type="ECO:0000256" key="8">
    <source>
        <dbReference type="ARBA" id="ARBA00022777"/>
    </source>
</evidence>
<reference evidence="18" key="1">
    <citation type="journal article" date="2017" name="Genome Announc.">
        <title>Whole-Genome Sequence of Photobacterium damselae subsp. piscicida Strain 91-197, Isolated from Hybrid Striped Bass (Morone sp.) in the United States.</title>
        <authorList>
            <person name="Teru Y."/>
            <person name="Hikima J."/>
            <person name="Kono T."/>
            <person name="Sakai M."/>
            <person name="Takano T."/>
            <person name="Hawke J.P."/>
            <person name="Takeyama H."/>
            <person name="Aoki T."/>
        </authorList>
    </citation>
    <scope>NUCLEOTIDE SEQUENCE</scope>
    <source>
        <strain evidence="18">91-197</strain>
    </source>
</reference>
<feature type="domain" description="AAA" evidence="16">
    <location>
        <begin position="507"/>
        <end position="630"/>
    </location>
</feature>
<dbReference type="GO" id="GO:0004715">
    <property type="term" value="F:non-membrane spanning protein tyrosine kinase activity"/>
    <property type="evidence" value="ECO:0007669"/>
    <property type="project" value="UniProtKB-EC"/>
</dbReference>
<keyword evidence="5 19" id="KW-0808">Transferase</keyword>
<name>A0A5F0Z038_PHODP</name>
<keyword evidence="14" id="KW-0175">Coiled coil</keyword>
<dbReference type="GO" id="GO:0042802">
    <property type="term" value="F:identical protein binding"/>
    <property type="evidence" value="ECO:0007669"/>
    <property type="project" value="UniProtKB-ARBA"/>
</dbReference>
<organism evidence="19 21">
    <name type="scientific">Photobacterium damsela subsp. piscicida</name>
    <name type="common">Pasteurella piscicida</name>
    <dbReference type="NCBI Taxonomy" id="38294"/>
    <lineage>
        <taxon>Bacteria</taxon>
        <taxon>Pseudomonadati</taxon>
        <taxon>Pseudomonadota</taxon>
        <taxon>Gammaproteobacteria</taxon>
        <taxon>Vibrionales</taxon>
        <taxon>Vibrionaceae</taxon>
        <taxon>Photobacterium</taxon>
    </lineage>
</organism>
<evidence type="ECO:0000256" key="3">
    <source>
        <dbReference type="ARBA" id="ARBA00022475"/>
    </source>
</evidence>
<proteinExistence type="inferred from homology"/>
<evidence type="ECO:0000256" key="13">
    <source>
        <dbReference type="ARBA" id="ARBA00053015"/>
    </source>
</evidence>